<accession>A0AAV2EJ36</accession>
<keyword evidence="3" id="KW-1185">Reference proteome</keyword>
<feature type="region of interest" description="Disordered" evidence="1">
    <location>
        <begin position="1"/>
        <end position="32"/>
    </location>
</feature>
<protein>
    <submittedName>
        <fullName evidence="2">Uncharacterized protein</fullName>
    </submittedName>
</protein>
<reference evidence="2 3" key="1">
    <citation type="submission" date="2024-04" db="EMBL/GenBank/DDBJ databases">
        <authorList>
            <person name="Fracassetti M."/>
        </authorList>
    </citation>
    <scope>NUCLEOTIDE SEQUENCE [LARGE SCALE GENOMIC DNA]</scope>
</reference>
<name>A0AAV2EJ36_9ROSI</name>
<gene>
    <name evidence="2" type="ORF">LTRI10_LOCUS26795</name>
</gene>
<dbReference type="AlphaFoldDB" id="A0AAV2EJ36"/>
<proteinExistence type="predicted"/>
<evidence type="ECO:0000313" key="2">
    <source>
        <dbReference type="EMBL" id="CAL1385678.1"/>
    </source>
</evidence>
<organism evidence="2 3">
    <name type="scientific">Linum trigynum</name>
    <dbReference type="NCBI Taxonomy" id="586398"/>
    <lineage>
        <taxon>Eukaryota</taxon>
        <taxon>Viridiplantae</taxon>
        <taxon>Streptophyta</taxon>
        <taxon>Embryophyta</taxon>
        <taxon>Tracheophyta</taxon>
        <taxon>Spermatophyta</taxon>
        <taxon>Magnoliopsida</taxon>
        <taxon>eudicotyledons</taxon>
        <taxon>Gunneridae</taxon>
        <taxon>Pentapetalae</taxon>
        <taxon>rosids</taxon>
        <taxon>fabids</taxon>
        <taxon>Malpighiales</taxon>
        <taxon>Linaceae</taxon>
        <taxon>Linum</taxon>
    </lineage>
</organism>
<sequence length="84" mass="9026">MNRQNFCNSWLTARPPSRSLNPHRHVDLQNPPPATASIFHAPADLGIPPNVYLQNPAVRSVGSISKSPTVGDGSSSGRSKSNCY</sequence>
<feature type="region of interest" description="Disordered" evidence="1">
    <location>
        <begin position="60"/>
        <end position="84"/>
    </location>
</feature>
<feature type="compositionally biased region" description="Polar residues" evidence="1">
    <location>
        <begin position="62"/>
        <end position="84"/>
    </location>
</feature>
<feature type="compositionally biased region" description="Polar residues" evidence="1">
    <location>
        <begin position="1"/>
        <end position="11"/>
    </location>
</feature>
<evidence type="ECO:0000256" key="1">
    <source>
        <dbReference type="SAM" id="MobiDB-lite"/>
    </source>
</evidence>
<dbReference type="EMBL" id="OZ034817">
    <property type="protein sequence ID" value="CAL1385678.1"/>
    <property type="molecule type" value="Genomic_DNA"/>
</dbReference>
<evidence type="ECO:0000313" key="3">
    <source>
        <dbReference type="Proteomes" id="UP001497516"/>
    </source>
</evidence>
<dbReference type="Proteomes" id="UP001497516">
    <property type="component" value="Chromosome 4"/>
</dbReference>